<gene>
    <name evidence="4" type="ORF">KS407_17370</name>
</gene>
<keyword evidence="2" id="KW-0560">Oxidoreductase</keyword>
<evidence type="ECO:0000313" key="5">
    <source>
        <dbReference type="Proteomes" id="UP000790580"/>
    </source>
</evidence>
<dbReference type="InterPro" id="IPR011051">
    <property type="entry name" value="RmlC_Cupin_sf"/>
</dbReference>
<dbReference type="SUPFAM" id="SSF51182">
    <property type="entry name" value="RmlC-like cupins"/>
    <property type="match status" value="1"/>
</dbReference>
<protein>
    <submittedName>
        <fullName evidence="4">Cupin domain-containing protein</fullName>
    </submittedName>
</protein>
<dbReference type="RefSeq" id="WP_088076748.1">
    <property type="nucleotide sequence ID" value="NZ_JAHQCR010000072.1"/>
</dbReference>
<evidence type="ECO:0000256" key="2">
    <source>
        <dbReference type="ARBA" id="ARBA00023002"/>
    </source>
</evidence>
<evidence type="ECO:0000313" key="4">
    <source>
        <dbReference type="EMBL" id="MBU9723191.1"/>
    </source>
</evidence>
<dbReference type="InterPro" id="IPR047183">
    <property type="entry name" value="GDO-like"/>
</dbReference>
<feature type="domain" description="Cupin type-2" evidence="3">
    <location>
        <begin position="103"/>
        <end position="170"/>
    </location>
</feature>
<name>A0ABS6JX75_9BACI</name>
<reference evidence="4 5" key="1">
    <citation type="submission" date="2021-06" db="EMBL/GenBank/DDBJ databases">
        <title>Bacillus sp. RD4P76, an endophyte from a halophyte.</title>
        <authorList>
            <person name="Sun J.-Q."/>
        </authorList>
    </citation>
    <scope>NUCLEOTIDE SEQUENCE [LARGE SCALE GENOMIC DNA]</scope>
    <source>
        <strain evidence="4 5">JCM 17098</strain>
    </source>
</reference>
<sequence length="373" mass="42112">MAEANPFFNSKEVQDFNKEIQKYHLGPLWNAIPDLMHKQPKPEAVPYLWKWEVLEKKLEEATQIFTPERGGERRAIFFQNPGFQGRQPWGWASTTNTLYAAVQLILPGEEAPSHRHTQNAMRFITNGSGAYSIVQGQKIYMEEGDFLITPGGLWHGHGHEGDKPMIWMDILDIPIIYSAAGTFFEGHPDGLEKPSLPDNYGARRYRGGMVRPISDRTTQVAPVGSYKWAQTEAALTGLSDFEPDPYDGIAVEYINPSTGTTANPTMGAWIQKLPVGFHSKAHRHTSSSIYHVYEGEGYSVINGIQYYWSKGDYLVIPNWAWHEHVNTSTKEAILFCSNDIPIMEKLGLQKEEAYTKNKGYQEITGEFSPVLAK</sequence>
<dbReference type="PANTHER" id="PTHR41517">
    <property type="entry name" value="1,2-DIOXYGENASE PROTEIN-RELATED"/>
    <property type="match status" value="1"/>
</dbReference>
<dbReference type="Pfam" id="PF07883">
    <property type="entry name" value="Cupin_2"/>
    <property type="match status" value="2"/>
</dbReference>
<keyword evidence="5" id="KW-1185">Reference proteome</keyword>
<evidence type="ECO:0000259" key="3">
    <source>
        <dbReference type="Pfam" id="PF07883"/>
    </source>
</evidence>
<proteinExistence type="predicted"/>
<organism evidence="4 5">
    <name type="scientific">Evansella alkalicola</name>
    <dbReference type="NCBI Taxonomy" id="745819"/>
    <lineage>
        <taxon>Bacteria</taxon>
        <taxon>Bacillati</taxon>
        <taxon>Bacillota</taxon>
        <taxon>Bacilli</taxon>
        <taxon>Bacillales</taxon>
        <taxon>Bacillaceae</taxon>
        <taxon>Evansella</taxon>
    </lineage>
</organism>
<keyword evidence="1" id="KW-0223">Dioxygenase</keyword>
<dbReference type="PANTHER" id="PTHR41517:SF1">
    <property type="entry name" value="CUPIN"/>
    <property type="match status" value="1"/>
</dbReference>
<dbReference type="InterPro" id="IPR014710">
    <property type="entry name" value="RmlC-like_jellyroll"/>
</dbReference>
<comment type="caution">
    <text evidence="4">The sequence shown here is derived from an EMBL/GenBank/DDBJ whole genome shotgun (WGS) entry which is preliminary data.</text>
</comment>
<feature type="domain" description="Cupin type-2" evidence="3">
    <location>
        <begin position="270"/>
        <end position="336"/>
    </location>
</feature>
<accession>A0ABS6JX75</accession>
<dbReference type="EMBL" id="JAHQCR010000072">
    <property type="protein sequence ID" value="MBU9723191.1"/>
    <property type="molecule type" value="Genomic_DNA"/>
</dbReference>
<dbReference type="CDD" id="cd06992">
    <property type="entry name" value="cupin_GDO-like_C"/>
    <property type="match status" value="1"/>
</dbReference>
<evidence type="ECO:0000256" key="1">
    <source>
        <dbReference type="ARBA" id="ARBA00022964"/>
    </source>
</evidence>
<dbReference type="InterPro" id="IPR013096">
    <property type="entry name" value="Cupin_2"/>
</dbReference>
<dbReference type="CDD" id="cd02216">
    <property type="entry name" value="cupin_GDO-like_N"/>
    <property type="match status" value="1"/>
</dbReference>
<dbReference type="Proteomes" id="UP000790580">
    <property type="component" value="Unassembled WGS sequence"/>
</dbReference>
<dbReference type="Gene3D" id="2.60.120.10">
    <property type="entry name" value="Jelly Rolls"/>
    <property type="match status" value="1"/>
</dbReference>